<keyword evidence="2" id="KW-0560">Oxidoreductase</keyword>
<dbReference type="PANTHER" id="PTHR43757:SF2">
    <property type="entry name" value="AMINOMETHYLTRANSFERASE, MITOCHONDRIAL"/>
    <property type="match status" value="1"/>
</dbReference>
<dbReference type="InterPro" id="IPR036188">
    <property type="entry name" value="FAD/NAD-bd_sf"/>
</dbReference>
<accession>A0A444MAF1</accession>
<evidence type="ECO:0000313" key="7">
    <source>
        <dbReference type="EMBL" id="RWY40426.1"/>
    </source>
</evidence>
<keyword evidence="8" id="KW-1185">Reference proteome</keyword>
<feature type="domain" description="FAD/NAD(P)-binding" evidence="4">
    <location>
        <begin position="169"/>
        <end position="406"/>
    </location>
</feature>
<feature type="domain" description="Aminomethyltransferase C-terminal" evidence="5">
    <location>
        <begin position="862"/>
        <end position="944"/>
    </location>
</feature>
<dbReference type="SUPFAM" id="SSF103025">
    <property type="entry name" value="Folate-binding domain"/>
    <property type="match status" value="1"/>
</dbReference>
<evidence type="ECO:0000259" key="6">
    <source>
        <dbReference type="Pfam" id="PF17806"/>
    </source>
</evidence>
<dbReference type="PRINTS" id="PR00411">
    <property type="entry name" value="PNDRDTASEI"/>
</dbReference>
<dbReference type="RefSeq" id="WP_128489593.1">
    <property type="nucleotide sequence ID" value="NZ_JBHLXB010000001.1"/>
</dbReference>
<reference evidence="7 8" key="1">
    <citation type="journal article" date="2015" name="Int. J. Syst. Evol. Microbiol.">
        <title>Gemmobacter intermedius sp. nov., isolated from a white stork (Ciconia ciconia).</title>
        <authorList>
            <person name="Kampfer P."/>
            <person name="Jerzak L."/>
            <person name="Wilharm G."/>
            <person name="Golke J."/>
            <person name="Busse H.J."/>
            <person name="Glaeser S.P."/>
        </authorList>
    </citation>
    <scope>NUCLEOTIDE SEQUENCE [LARGE SCALE GENOMIC DNA]</scope>
    <source>
        <strain evidence="7 8">119/4</strain>
    </source>
</reference>
<dbReference type="InterPro" id="IPR029043">
    <property type="entry name" value="GcvT/YgfZ_C"/>
</dbReference>
<dbReference type="OrthoDB" id="5287468at2"/>
<evidence type="ECO:0000256" key="2">
    <source>
        <dbReference type="ARBA" id="ARBA00023002"/>
    </source>
</evidence>
<comment type="similarity">
    <text evidence="1">Belongs to the GcvT family.</text>
</comment>
<dbReference type="Gene3D" id="3.30.1360.120">
    <property type="entry name" value="Probable tRNA modification gtpase trme, domain 1"/>
    <property type="match status" value="1"/>
</dbReference>
<dbReference type="GO" id="GO:0016491">
    <property type="term" value="F:oxidoreductase activity"/>
    <property type="evidence" value="ECO:0007669"/>
    <property type="project" value="UniProtKB-KW"/>
</dbReference>
<gene>
    <name evidence="7" type="ORF">EP867_12205</name>
</gene>
<dbReference type="Pfam" id="PF17806">
    <property type="entry name" value="SO_alpha_A3"/>
    <property type="match status" value="1"/>
</dbReference>
<dbReference type="SUPFAM" id="SSF51905">
    <property type="entry name" value="FAD/NAD(P)-binding domain"/>
    <property type="match status" value="1"/>
</dbReference>
<dbReference type="Proteomes" id="UP000287168">
    <property type="component" value="Unassembled WGS sequence"/>
</dbReference>
<dbReference type="PANTHER" id="PTHR43757">
    <property type="entry name" value="AMINOMETHYLTRANSFERASE"/>
    <property type="match status" value="1"/>
</dbReference>
<feature type="domain" description="SoxA A3" evidence="6">
    <location>
        <begin position="476"/>
        <end position="559"/>
    </location>
</feature>
<evidence type="ECO:0000259" key="3">
    <source>
        <dbReference type="Pfam" id="PF01571"/>
    </source>
</evidence>
<comment type="caution">
    <text evidence="7">The sequence shown here is derived from an EMBL/GenBank/DDBJ whole genome shotgun (WGS) entry which is preliminary data.</text>
</comment>
<dbReference type="Pfam" id="PF07992">
    <property type="entry name" value="Pyr_redox_2"/>
    <property type="match status" value="1"/>
</dbReference>
<dbReference type="InterPro" id="IPR027266">
    <property type="entry name" value="TrmE/GcvT-like"/>
</dbReference>
<evidence type="ECO:0000313" key="8">
    <source>
        <dbReference type="Proteomes" id="UP000287168"/>
    </source>
</evidence>
<dbReference type="InterPro" id="IPR042204">
    <property type="entry name" value="2Fe-2S-bd_N"/>
</dbReference>
<dbReference type="PRINTS" id="PR00368">
    <property type="entry name" value="FADPNR"/>
</dbReference>
<dbReference type="Pfam" id="PF08669">
    <property type="entry name" value="GCV_T_C"/>
    <property type="match status" value="1"/>
</dbReference>
<dbReference type="InterPro" id="IPR041117">
    <property type="entry name" value="SoxA_A3"/>
</dbReference>
<organism evidence="7 8">
    <name type="scientific">Falsigemmobacter intermedius</name>
    <dbReference type="NCBI Taxonomy" id="1553448"/>
    <lineage>
        <taxon>Bacteria</taxon>
        <taxon>Pseudomonadati</taxon>
        <taxon>Pseudomonadota</taxon>
        <taxon>Alphaproteobacteria</taxon>
        <taxon>Rhodobacterales</taxon>
        <taxon>Paracoccaceae</taxon>
        <taxon>Falsigemmobacter</taxon>
    </lineage>
</organism>
<name>A0A444MAF1_9RHOB</name>
<dbReference type="Pfam" id="PF13510">
    <property type="entry name" value="Fer2_4"/>
    <property type="match status" value="1"/>
</dbReference>
<dbReference type="InterPro" id="IPR013977">
    <property type="entry name" value="GcvT_C"/>
</dbReference>
<evidence type="ECO:0000259" key="4">
    <source>
        <dbReference type="Pfam" id="PF07992"/>
    </source>
</evidence>
<evidence type="ECO:0000259" key="5">
    <source>
        <dbReference type="Pfam" id="PF08669"/>
    </source>
</evidence>
<protein>
    <submittedName>
        <fullName evidence="7">Sarcosine oxidase subunit alpha family protein</fullName>
    </submittedName>
</protein>
<evidence type="ECO:0000256" key="1">
    <source>
        <dbReference type="ARBA" id="ARBA00008609"/>
    </source>
</evidence>
<dbReference type="AlphaFoldDB" id="A0A444MAF1"/>
<dbReference type="InterPro" id="IPR028896">
    <property type="entry name" value="GcvT/YgfZ/DmdA"/>
</dbReference>
<sequence length="952" mass="102375">MSAKRLSQGGEIDRRKKIRFTFDGRVVEGFEGDTFASALLAAGHKVVARSFKYRRPRGIFAAGVEEPNAYADLRQEGADAPRINLRLTTEAAVNGVALKSASTSPTALHDATGFIDLFSRFIPSGFYYKTFIWPNWHLFEPKIREMAGLGKVDVKATGPEGAQINHHCDAVVVGAGPVGLASALMLARAGKSVVLCDDQSRMGGSLLSREATIAGLPGAVWLQDTLAELRRLGVTLLPRTTAFGLYDHNLIALNQRAEGDRPEQLWRVRADRIVLATGAIDRPLPFDRNDIPGVMSAHGALTYLKRYGVLVGERIVLATNNAAGAEAALALAGAGAEVTLVDYRSTGEKLDAPRLRHLQGLRVTAAKGRKEVTAAKLSNGETLPCDVLLVSGGLTPTIHLYAQAKGKLRFDEQALALVPVTDLPGVTVLGGANGRFALDEALADLPAALGLEGSAPEAKGTPWDITPAWPEPSMPGRVWIDYQHDVTTKDVALAARENFVSVEHLKRYTTLGMATDQGKTSNLNGLSLMGQLTGRSIPEVGTTTYRPPFTPVPYVSLAGNRGGERMNPLRRLACEAEHRALEASFGDYGGWLRPAFYGRDEGAILSEARMARDSVGLFDASPLGKIEVMGPDAAEFLDFIYYNTVSTVKPGGCRYGFILSESGIVYDDGVLVRLDDTRFIVSCSSSHVAGVHGMLEEWRQDRFPEKQIFIHNATAETATLTVTGPKARDVIRAAGIEADLSDEGFRHMTTLWGRFGGQELRLTRVSFTGDRSYELSIRQDLAPALWQALHGAAKAAGGGAVGVEAIMILRAEKGFIVIGKDSDGMSRPMDLGLAGPLKNKKVEFVGRRSLLQDEAQRDDRNQLVGLVPSDGLGLLPVGAHGLDLSGAAPRSIGYVTSSYESVSLPHPVALGLIERGAARHGEEITLQHLGQRRRARIAPPCAFDPKGDRLNA</sequence>
<feature type="domain" description="GCVT N-terminal" evidence="3">
    <location>
        <begin position="577"/>
        <end position="838"/>
    </location>
</feature>
<dbReference type="Gene3D" id="3.50.50.60">
    <property type="entry name" value="FAD/NAD(P)-binding domain"/>
    <property type="match status" value="2"/>
</dbReference>
<dbReference type="InterPro" id="IPR006222">
    <property type="entry name" value="GCVT_N"/>
</dbReference>
<proteinExistence type="inferred from homology"/>
<dbReference type="EMBL" id="SBLC01000016">
    <property type="protein sequence ID" value="RWY40426.1"/>
    <property type="molecule type" value="Genomic_DNA"/>
</dbReference>
<dbReference type="Pfam" id="PF01571">
    <property type="entry name" value="GCV_T"/>
    <property type="match status" value="1"/>
</dbReference>
<dbReference type="Gene3D" id="3.10.20.440">
    <property type="entry name" value="2Fe-2S iron-sulphur cluster binding domain, sarcosine oxidase, alpha subunit, N-terminal domain"/>
    <property type="match status" value="1"/>
</dbReference>
<dbReference type="SUPFAM" id="SSF101790">
    <property type="entry name" value="Aminomethyltransferase beta-barrel domain"/>
    <property type="match status" value="1"/>
</dbReference>
<dbReference type="InterPro" id="IPR023753">
    <property type="entry name" value="FAD/NAD-binding_dom"/>
</dbReference>